<dbReference type="InterPro" id="IPR050109">
    <property type="entry name" value="HTH-type_TetR-like_transc_reg"/>
</dbReference>
<accession>A0A7W7RMX8</accession>
<dbReference type="SUPFAM" id="SSF48498">
    <property type="entry name" value="Tetracyclin repressor-like, C-terminal domain"/>
    <property type="match status" value="1"/>
</dbReference>
<dbReference type="GO" id="GO:0000976">
    <property type="term" value="F:transcription cis-regulatory region binding"/>
    <property type="evidence" value="ECO:0007669"/>
    <property type="project" value="TreeGrafter"/>
</dbReference>
<dbReference type="InterPro" id="IPR039538">
    <property type="entry name" value="BetI_C"/>
</dbReference>
<keyword evidence="1" id="KW-0678">Repressor</keyword>
<keyword evidence="2" id="KW-0805">Transcription regulation</keyword>
<evidence type="ECO:0000256" key="3">
    <source>
        <dbReference type="ARBA" id="ARBA00023125"/>
    </source>
</evidence>
<dbReference type="EMBL" id="JACHJT010000002">
    <property type="protein sequence ID" value="MBB4934911.1"/>
    <property type="molecule type" value="Genomic_DNA"/>
</dbReference>
<gene>
    <name evidence="7" type="ORF">F4561_005805</name>
</gene>
<organism evidence="7 8">
    <name type="scientific">Lipingzhangella halophila</name>
    <dbReference type="NCBI Taxonomy" id="1783352"/>
    <lineage>
        <taxon>Bacteria</taxon>
        <taxon>Bacillati</taxon>
        <taxon>Actinomycetota</taxon>
        <taxon>Actinomycetes</taxon>
        <taxon>Streptosporangiales</taxon>
        <taxon>Nocardiopsidaceae</taxon>
        <taxon>Lipingzhangella</taxon>
    </lineage>
</organism>
<evidence type="ECO:0000256" key="4">
    <source>
        <dbReference type="ARBA" id="ARBA00023163"/>
    </source>
</evidence>
<keyword evidence="4" id="KW-0804">Transcription</keyword>
<name>A0A7W7RMX8_9ACTN</name>
<evidence type="ECO:0000259" key="6">
    <source>
        <dbReference type="PROSITE" id="PS50977"/>
    </source>
</evidence>
<dbReference type="InterPro" id="IPR001647">
    <property type="entry name" value="HTH_TetR"/>
</dbReference>
<reference evidence="7 8" key="1">
    <citation type="submission" date="2020-08" db="EMBL/GenBank/DDBJ databases">
        <title>Sequencing the genomes of 1000 actinobacteria strains.</title>
        <authorList>
            <person name="Klenk H.-P."/>
        </authorList>
    </citation>
    <scope>NUCLEOTIDE SEQUENCE [LARGE SCALE GENOMIC DNA]</scope>
    <source>
        <strain evidence="7 8">DSM 102030</strain>
    </source>
</reference>
<dbReference type="PANTHER" id="PTHR30055:SF234">
    <property type="entry name" value="HTH-TYPE TRANSCRIPTIONAL REGULATOR BETI"/>
    <property type="match status" value="1"/>
</dbReference>
<dbReference type="PROSITE" id="PS50977">
    <property type="entry name" value="HTH_TETR_2"/>
    <property type="match status" value="1"/>
</dbReference>
<proteinExistence type="predicted"/>
<dbReference type="Proteomes" id="UP000523007">
    <property type="component" value="Unassembled WGS sequence"/>
</dbReference>
<protein>
    <submittedName>
        <fullName evidence="7">AcrR family transcriptional regulator</fullName>
    </submittedName>
</protein>
<dbReference type="GO" id="GO:0003700">
    <property type="term" value="F:DNA-binding transcription factor activity"/>
    <property type="evidence" value="ECO:0007669"/>
    <property type="project" value="TreeGrafter"/>
</dbReference>
<dbReference type="Pfam" id="PF13977">
    <property type="entry name" value="TetR_C_6"/>
    <property type="match status" value="1"/>
</dbReference>
<sequence length="201" mass="22497">MPRTADHDERRRQVAEALLRAVAARGLARTTLIDVADEAGTSVGLVQRYFRSKSDLLRFGVEYLYERAEERIAEVELVPPVRSVLYRVTETLLPLDDERRTELAVWLEFVPATLTDPEMSRIHRDTTRRLVDGIAGGITSAQKHGELSTGVDARAEAAALVAFVDGLTMHHIATAEIFDTGMIRDALHRFIDQLFARDGRS</sequence>
<evidence type="ECO:0000313" key="8">
    <source>
        <dbReference type="Proteomes" id="UP000523007"/>
    </source>
</evidence>
<dbReference type="InterPro" id="IPR009057">
    <property type="entry name" value="Homeodomain-like_sf"/>
</dbReference>
<dbReference type="AlphaFoldDB" id="A0A7W7RMX8"/>
<evidence type="ECO:0000313" key="7">
    <source>
        <dbReference type="EMBL" id="MBB4934911.1"/>
    </source>
</evidence>
<dbReference type="Gene3D" id="1.10.357.10">
    <property type="entry name" value="Tetracycline Repressor, domain 2"/>
    <property type="match status" value="1"/>
</dbReference>
<feature type="DNA-binding region" description="H-T-H motif" evidence="5">
    <location>
        <begin position="31"/>
        <end position="50"/>
    </location>
</feature>
<dbReference type="InterPro" id="IPR036271">
    <property type="entry name" value="Tet_transcr_reg_TetR-rel_C_sf"/>
</dbReference>
<evidence type="ECO:0000256" key="2">
    <source>
        <dbReference type="ARBA" id="ARBA00023015"/>
    </source>
</evidence>
<dbReference type="Pfam" id="PF00440">
    <property type="entry name" value="TetR_N"/>
    <property type="match status" value="1"/>
</dbReference>
<keyword evidence="8" id="KW-1185">Reference proteome</keyword>
<evidence type="ECO:0000256" key="1">
    <source>
        <dbReference type="ARBA" id="ARBA00022491"/>
    </source>
</evidence>
<dbReference type="PANTHER" id="PTHR30055">
    <property type="entry name" value="HTH-TYPE TRANSCRIPTIONAL REGULATOR RUTR"/>
    <property type="match status" value="1"/>
</dbReference>
<dbReference type="SUPFAM" id="SSF46689">
    <property type="entry name" value="Homeodomain-like"/>
    <property type="match status" value="1"/>
</dbReference>
<keyword evidence="3 5" id="KW-0238">DNA-binding</keyword>
<evidence type="ECO:0000256" key="5">
    <source>
        <dbReference type="PROSITE-ProRule" id="PRU00335"/>
    </source>
</evidence>
<dbReference type="RefSeq" id="WP_184584638.1">
    <property type="nucleotide sequence ID" value="NZ_JACHJT010000002.1"/>
</dbReference>
<comment type="caution">
    <text evidence="7">The sequence shown here is derived from an EMBL/GenBank/DDBJ whole genome shotgun (WGS) entry which is preliminary data.</text>
</comment>
<feature type="domain" description="HTH tetR-type" evidence="6">
    <location>
        <begin position="8"/>
        <end position="68"/>
    </location>
</feature>